<protein>
    <submittedName>
        <fullName evidence="2">Uncharacterized protein</fullName>
    </submittedName>
</protein>
<evidence type="ECO:0000313" key="3">
    <source>
        <dbReference type="Proteomes" id="UP000298663"/>
    </source>
</evidence>
<dbReference type="OrthoDB" id="10583434at2759"/>
<organism evidence="2 3">
    <name type="scientific">Steinernema carpocapsae</name>
    <name type="common">Entomopathogenic nematode</name>
    <dbReference type="NCBI Taxonomy" id="34508"/>
    <lineage>
        <taxon>Eukaryota</taxon>
        <taxon>Metazoa</taxon>
        <taxon>Ecdysozoa</taxon>
        <taxon>Nematoda</taxon>
        <taxon>Chromadorea</taxon>
        <taxon>Rhabditida</taxon>
        <taxon>Tylenchina</taxon>
        <taxon>Panagrolaimomorpha</taxon>
        <taxon>Strongyloidoidea</taxon>
        <taxon>Steinernematidae</taxon>
        <taxon>Steinernema</taxon>
    </lineage>
</organism>
<keyword evidence="1" id="KW-0812">Transmembrane</keyword>
<gene>
    <name evidence="2" type="ORF">L596_019737</name>
</gene>
<keyword evidence="1" id="KW-0472">Membrane</keyword>
<evidence type="ECO:0000313" key="2">
    <source>
        <dbReference type="EMBL" id="TKR72263.1"/>
    </source>
</evidence>
<dbReference type="EMBL" id="AZBU02000006">
    <property type="protein sequence ID" value="TKR72263.1"/>
    <property type="molecule type" value="Genomic_DNA"/>
</dbReference>
<accession>A0A4U5MSA1</accession>
<keyword evidence="1" id="KW-1133">Transmembrane helix</keyword>
<name>A0A4U5MSA1_STECR</name>
<feature type="transmembrane region" description="Helical" evidence="1">
    <location>
        <begin position="31"/>
        <end position="49"/>
    </location>
</feature>
<feature type="transmembrane region" description="Helical" evidence="1">
    <location>
        <begin position="61"/>
        <end position="80"/>
    </location>
</feature>
<keyword evidence="3" id="KW-1185">Reference proteome</keyword>
<reference evidence="2 3" key="1">
    <citation type="journal article" date="2015" name="Genome Biol.">
        <title>Comparative genomics of Steinernema reveals deeply conserved gene regulatory networks.</title>
        <authorList>
            <person name="Dillman A.R."/>
            <person name="Macchietto M."/>
            <person name="Porter C.F."/>
            <person name="Rogers A."/>
            <person name="Williams B."/>
            <person name="Antoshechkin I."/>
            <person name="Lee M.M."/>
            <person name="Goodwin Z."/>
            <person name="Lu X."/>
            <person name="Lewis E.E."/>
            <person name="Goodrich-Blair H."/>
            <person name="Stock S.P."/>
            <person name="Adams B.J."/>
            <person name="Sternberg P.W."/>
            <person name="Mortazavi A."/>
        </authorList>
    </citation>
    <scope>NUCLEOTIDE SEQUENCE [LARGE SCALE GENOMIC DNA]</scope>
    <source>
        <strain evidence="2 3">ALL</strain>
    </source>
</reference>
<comment type="caution">
    <text evidence="2">The sequence shown here is derived from an EMBL/GenBank/DDBJ whole genome shotgun (WGS) entry which is preliminary data.</text>
</comment>
<sequence>MGLYKLKLLYSLKHHQSVANAKINGFTRCMFCIRIVLEVIPFLADFALYEATTINLGEYLGPYGTLGAAIDCLACTLIYFGMIRKRKVSVIVPLK</sequence>
<reference evidence="2 3" key="2">
    <citation type="journal article" date="2019" name="G3 (Bethesda)">
        <title>Hybrid Assembly of the Genome of the Entomopathogenic Nematode Steinernema carpocapsae Identifies the X-Chromosome.</title>
        <authorList>
            <person name="Serra L."/>
            <person name="Macchietto M."/>
            <person name="Macias-Munoz A."/>
            <person name="McGill C.J."/>
            <person name="Rodriguez I.M."/>
            <person name="Rodriguez B."/>
            <person name="Murad R."/>
            <person name="Mortazavi A."/>
        </authorList>
    </citation>
    <scope>NUCLEOTIDE SEQUENCE [LARGE SCALE GENOMIC DNA]</scope>
    <source>
        <strain evidence="2 3">ALL</strain>
    </source>
</reference>
<dbReference type="Proteomes" id="UP000298663">
    <property type="component" value="Unassembled WGS sequence"/>
</dbReference>
<proteinExistence type="predicted"/>
<dbReference type="AlphaFoldDB" id="A0A4U5MSA1"/>
<evidence type="ECO:0000256" key="1">
    <source>
        <dbReference type="SAM" id="Phobius"/>
    </source>
</evidence>